<protein>
    <submittedName>
        <fullName evidence="2">Uncharacterized protein</fullName>
    </submittedName>
</protein>
<dbReference type="RefSeq" id="WP_045258332.1">
    <property type="nucleotide sequence ID" value="NZ_JYJB01000010.1"/>
</dbReference>
<keyword evidence="3" id="KW-1185">Reference proteome</keyword>
<gene>
    <name evidence="2" type="ORF">RS84_02713</name>
</gene>
<evidence type="ECO:0000256" key="1">
    <source>
        <dbReference type="SAM" id="MobiDB-lite"/>
    </source>
</evidence>
<dbReference type="Proteomes" id="UP000033900">
    <property type="component" value="Unassembled WGS sequence"/>
</dbReference>
<dbReference type="EMBL" id="JYJB01000010">
    <property type="protein sequence ID" value="KJL46091.1"/>
    <property type="molecule type" value="Genomic_DNA"/>
</dbReference>
<evidence type="ECO:0000313" key="2">
    <source>
        <dbReference type="EMBL" id="KJL46091.1"/>
    </source>
</evidence>
<organism evidence="2 3">
    <name type="scientific">Microbacterium hydrocarbonoxydans</name>
    <dbReference type="NCBI Taxonomy" id="273678"/>
    <lineage>
        <taxon>Bacteria</taxon>
        <taxon>Bacillati</taxon>
        <taxon>Actinomycetota</taxon>
        <taxon>Actinomycetes</taxon>
        <taxon>Micrococcales</taxon>
        <taxon>Microbacteriaceae</taxon>
        <taxon>Microbacterium</taxon>
    </lineage>
</organism>
<comment type="caution">
    <text evidence="2">The sequence shown here is derived from an EMBL/GenBank/DDBJ whole genome shotgun (WGS) entry which is preliminary data.</text>
</comment>
<dbReference type="AlphaFoldDB" id="A0A0M2HNM7"/>
<feature type="compositionally biased region" description="Basic and acidic residues" evidence="1">
    <location>
        <begin position="54"/>
        <end position="65"/>
    </location>
</feature>
<evidence type="ECO:0000313" key="3">
    <source>
        <dbReference type="Proteomes" id="UP000033900"/>
    </source>
</evidence>
<accession>A0A0M2HNM7</accession>
<proteinExistence type="predicted"/>
<reference evidence="2 3" key="1">
    <citation type="submission" date="2015-02" db="EMBL/GenBank/DDBJ databases">
        <title>Draft genome sequences of ten Microbacterium spp. with emphasis on heavy metal contaminated environments.</title>
        <authorList>
            <person name="Corretto E."/>
        </authorList>
    </citation>
    <scope>NUCLEOTIDE SEQUENCE [LARGE SCALE GENOMIC DNA]</scope>
    <source>
        <strain evidence="2 3">SA35</strain>
    </source>
</reference>
<feature type="compositionally biased region" description="Pro residues" evidence="1">
    <location>
        <begin position="1"/>
        <end position="12"/>
    </location>
</feature>
<sequence length="65" mass="6995">MSNPIPPLPFPDGEPDETEDVPTREVDGDEVLDPDANQDAVDSHAADIAATQSTEEHGDPDLDQR</sequence>
<feature type="region of interest" description="Disordered" evidence="1">
    <location>
        <begin position="1"/>
        <end position="65"/>
    </location>
</feature>
<dbReference type="PATRIC" id="fig|273678.4.peg.2717"/>
<name>A0A0M2HNM7_9MICO</name>